<keyword evidence="1" id="KW-1133">Transmembrane helix</keyword>
<protein>
    <submittedName>
        <fullName evidence="3">Endonuclease/exonuclease/phosphatase family protein</fullName>
    </submittedName>
</protein>
<dbReference type="Pfam" id="PF03372">
    <property type="entry name" value="Exo_endo_phos"/>
    <property type="match status" value="1"/>
</dbReference>
<dbReference type="SUPFAM" id="SSF56219">
    <property type="entry name" value="DNase I-like"/>
    <property type="match status" value="1"/>
</dbReference>
<organism evidence="3 4">
    <name type="scientific">Spongisporangium articulatum</name>
    <dbReference type="NCBI Taxonomy" id="3362603"/>
    <lineage>
        <taxon>Bacteria</taxon>
        <taxon>Bacillati</taxon>
        <taxon>Actinomycetota</taxon>
        <taxon>Actinomycetes</taxon>
        <taxon>Kineosporiales</taxon>
        <taxon>Kineosporiaceae</taxon>
        <taxon>Spongisporangium</taxon>
    </lineage>
</organism>
<keyword evidence="3" id="KW-0378">Hydrolase</keyword>
<keyword evidence="3" id="KW-0255">Endonuclease</keyword>
<dbReference type="InterPro" id="IPR005135">
    <property type="entry name" value="Endo/exonuclease/phosphatase"/>
</dbReference>
<keyword evidence="4" id="KW-1185">Reference proteome</keyword>
<sequence length="314" mass="33105">MLVNWLLVLLALPAGALTAARLLEGTLRRSHTPVPQLAAFAPWALLPWAATAVLAAATSRWLPALVAWAGFAVHAAWFVPARAPQGPGGLPVRLASVNVLFGRADPAALVKLAADVDVLVVQELTPQLSAALRGGLEEAGFTETDLHPAPYGMGTGVWSRWPLRPAGLLRSGRNRMPQVVVDAPGGSFELTAVHTTAPQPGHLQAWRHDLDSVRAAVRTASGPAVFAGDFNASRDHPHFRRILAAGTADALDVVPGGPLGLAPAFTWPADKPWPALTRLDHVLVTPQVRVDDARVTGVPGTDHRAVVVRLALTT</sequence>
<reference evidence="3 4" key="1">
    <citation type="submission" date="2024-10" db="EMBL/GenBank/DDBJ databases">
        <title>The Natural Products Discovery Center: Release of the First 8490 Sequenced Strains for Exploring Actinobacteria Biosynthetic Diversity.</title>
        <authorList>
            <person name="Kalkreuter E."/>
            <person name="Kautsar S.A."/>
            <person name="Yang D."/>
            <person name="Bader C.D."/>
            <person name="Teijaro C.N."/>
            <person name="Fluegel L."/>
            <person name="Davis C.M."/>
            <person name="Simpson J.R."/>
            <person name="Lauterbach L."/>
            <person name="Steele A.D."/>
            <person name="Gui C."/>
            <person name="Meng S."/>
            <person name="Li G."/>
            <person name="Viehrig K."/>
            <person name="Ye F."/>
            <person name="Su P."/>
            <person name="Kiefer A.F."/>
            <person name="Nichols A."/>
            <person name="Cepeda A.J."/>
            <person name="Yan W."/>
            <person name="Fan B."/>
            <person name="Jiang Y."/>
            <person name="Adhikari A."/>
            <person name="Zheng C.-J."/>
            <person name="Schuster L."/>
            <person name="Cowan T.M."/>
            <person name="Smanski M.J."/>
            <person name="Chevrette M.G."/>
            <person name="De Carvalho L.P.S."/>
            <person name="Shen B."/>
        </authorList>
    </citation>
    <scope>NUCLEOTIDE SEQUENCE [LARGE SCALE GENOMIC DNA]</scope>
    <source>
        <strain evidence="3 4">NPDC049639</strain>
    </source>
</reference>
<dbReference type="Gene3D" id="3.60.10.10">
    <property type="entry name" value="Endonuclease/exonuclease/phosphatase"/>
    <property type="match status" value="1"/>
</dbReference>
<keyword evidence="3" id="KW-0540">Nuclease</keyword>
<dbReference type="EMBL" id="JBITLV010000002">
    <property type="protein sequence ID" value="MFI7586751.1"/>
    <property type="molecule type" value="Genomic_DNA"/>
</dbReference>
<feature type="transmembrane region" description="Helical" evidence="1">
    <location>
        <begin position="61"/>
        <end position="79"/>
    </location>
</feature>
<dbReference type="Proteomes" id="UP001612915">
    <property type="component" value="Unassembled WGS sequence"/>
</dbReference>
<dbReference type="RefSeq" id="WP_398277102.1">
    <property type="nucleotide sequence ID" value="NZ_JBITLV010000002.1"/>
</dbReference>
<keyword evidence="1" id="KW-0812">Transmembrane</keyword>
<name>A0ABW8AK64_9ACTN</name>
<gene>
    <name evidence="3" type="ORF">ACIB24_06710</name>
</gene>
<accession>A0ABW8AK64</accession>
<feature type="domain" description="Endonuclease/exonuclease/phosphatase" evidence="2">
    <location>
        <begin position="95"/>
        <end position="303"/>
    </location>
</feature>
<feature type="transmembrane region" description="Helical" evidence="1">
    <location>
        <begin position="38"/>
        <end position="56"/>
    </location>
</feature>
<keyword evidence="1" id="KW-0472">Membrane</keyword>
<comment type="caution">
    <text evidence="3">The sequence shown here is derived from an EMBL/GenBank/DDBJ whole genome shotgun (WGS) entry which is preliminary data.</text>
</comment>
<evidence type="ECO:0000313" key="3">
    <source>
        <dbReference type="EMBL" id="MFI7586751.1"/>
    </source>
</evidence>
<proteinExistence type="predicted"/>
<evidence type="ECO:0000256" key="1">
    <source>
        <dbReference type="SAM" id="Phobius"/>
    </source>
</evidence>
<evidence type="ECO:0000259" key="2">
    <source>
        <dbReference type="Pfam" id="PF03372"/>
    </source>
</evidence>
<evidence type="ECO:0000313" key="4">
    <source>
        <dbReference type="Proteomes" id="UP001612915"/>
    </source>
</evidence>
<dbReference type="InterPro" id="IPR036691">
    <property type="entry name" value="Endo/exonu/phosph_ase_sf"/>
</dbReference>
<dbReference type="GO" id="GO:0004519">
    <property type="term" value="F:endonuclease activity"/>
    <property type="evidence" value="ECO:0007669"/>
    <property type="project" value="UniProtKB-KW"/>
</dbReference>